<keyword evidence="1" id="KW-0802">TPR repeat</keyword>
<keyword evidence="4" id="KW-1185">Reference proteome</keyword>
<dbReference type="SUPFAM" id="SSF48452">
    <property type="entry name" value="TPR-like"/>
    <property type="match status" value="1"/>
</dbReference>
<dbReference type="EMBL" id="AP017424">
    <property type="protein sequence ID" value="BAU88180.1"/>
    <property type="molecule type" value="Genomic_DNA"/>
</dbReference>
<gene>
    <name evidence="3" type="ORF">SLA_7314</name>
</gene>
<sequence>MNADSRDIRLTEAVALRTAGRREEARDLLVALADRHPDDAEIAYQTAWAHDVLGLEADAVPYYERALAAGPDALGAEDRGGAFLGLGSTYRVLGRYEDAVATLRRGAEEFPEDGALRAFLAMALFNAGKAHDSVRTLLRLLVESSEDPSVQRYRSAIVYYAEDLHRVE</sequence>
<reference evidence="3 4" key="1">
    <citation type="journal article" date="2016" name="Genome Announc.">
        <title>Complete Genome Sequence of Thiostrepton-Producing Streptomyces laurentii ATCC 31255.</title>
        <authorList>
            <person name="Doi K."/>
            <person name="Fujino Y."/>
            <person name="Nagayoshi Y."/>
            <person name="Ohshima T."/>
            <person name="Ogata S."/>
        </authorList>
    </citation>
    <scope>NUCLEOTIDE SEQUENCE [LARGE SCALE GENOMIC DNA]</scope>
    <source>
        <strain evidence="3 4">ATCC 31255</strain>
    </source>
</reference>
<dbReference type="Gene3D" id="1.25.40.10">
    <property type="entry name" value="Tetratricopeptide repeat domain"/>
    <property type="match status" value="1"/>
</dbReference>
<dbReference type="RefSeq" id="WP_359873468.1">
    <property type="nucleotide sequence ID" value="NZ_JBEYHT010000005.1"/>
</dbReference>
<evidence type="ECO:0000256" key="1">
    <source>
        <dbReference type="PROSITE-ProRule" id="PRU00339"/>
    </source>
</evidence>
<dbReference type="SMART" id="SM00028">
    <property type="entry name" value="TPR"/>
    <property type="match status" value="2"/>
</dbReference>
<dbReference type="InterPro" id="IPR041656">
    <property type="entry name" value="TPR_5"/>
</dbReference>
<feature type="repeat" description="TPR" evidence="1">
    <location>
        <begin position="80"/>
        <end position="113"/>
    </location>
</feature>
<feature type="domain" description="Tetratrico peptide repeat group 5" evidence="2">
    <location>
        <begin position="42"/>
        <end position="164"/>
    </location>
</feature>
<organism evidence="3 4">
    <name type="scientific">Streptomyces laurentii</name>
    <dbReference type="NCBI Taxonomy" id="39478"/>
    <lineage>
        <taxon>Bacteria</taxon>
        <taxon>Bacillati</taxon>
        <taxon>Actinomycetota</taxon>
        <taxon>Actinomycetes</taxon>
        <taxon>Kitasatosporales</taxon>
        <taxon>Streptomycetaceae</taxon>
        <taxon>Streptomyces</taxon>
    </lineage>
</organism>
<name>A0A160PAJ4_STRLU</name>
<proteinExistence type="predicted"/>
<dbReference type="InterPro" id="IPR011990">
    <property type="entry name" value="TPR-like_helical_dom_sf"/>
</dbReference>
<dbReference type="InterPro" id="IPR019734">
    <property type="entry name" value="TPR_rpt"/>
</dbReference>
<dbReference type="AlphaFoldDB" id="A0A160PAJ4"/>
<evidence type="ECO:0000313" key="3">
    <source>
        <dbReference type="EMBL" id="BAU88180.1"/>
    </source>
</evidence>
<dbReference type="KEGG" id="slau:SLA_7314"/>
<dbReference type="Pfam" id="PF12688">
    <property type="entry name" value="TPR_5"/>
    <property type="match status" value="1"/>
</dbReference>
<protein>
    <submittedName>
        <fullName evidence="3">Tetratricopeptide TPR_2 repeat protein</fullName>
    </submittedName>
</protein>
<evidence type="ECO:0000313" key="4">
    <source>
        <dbReference type="Proteomes" id="UP000217676"/>
    </source>
</evidence>
<evidence type="ECO:0000259" key="2">
    <source>
        <dbReference type="Pfam" id="PF12688"/>
    </source>
</evidence>
<accession>A0A160PAJ4</accession>
<dbReference type="Proteomes" id="UP000217676">
    <property type="component" value="Chromosome"/>
</dbReference>
<dbReference type="PROSITE" id="PS50005">
    <property type="entry name" value="TPR"/>
    <property type="match status" value="1"/>
</dbReference>